<protein>
    <submittedName>
        <fullName evidence="1">Uncharacterized protein</fullName>
    </submittedName>
</protein>
<dbReference type="STRING" id="1445510.YC6258_01753"/>
<dbReference type="KEGG" id="gsn:YC6258_01753"/>
<gene>
    <name evidence="1" type="ORF">YC6258_01753</name>
</gene>
<organism evidence="1 2">
    <name type="scientific">Gynuella sunshinyii YC6258</name>
    <dbReference type="NCBI Taxonomy" id="1445510"/>
    <lineage>
        <taxon>Bacteria</taxon>
        <taxon>Pseudomonadati</taxon>
        <taxon>Pseudomonadota</taxon>
        <taxon>Gammaproteobacteria</taxon>
        <taxon>Oceanospirillales</taxon>
        <taxon>Saccharospirillaceae</taxon>
        <taxon>Gynuella</taxon>
    </lineage>
</organism>
<evidence type="ECO:0000313" key="2">
    <source>
        <dbReference type="Proteomes" id="UP000032266"/>
    </source>
</evidence>
<sequence length="40" mass="4588">MLWRLVMLVLNFCEIEIKKNTGAVKTKSGLCFAIKDCRIT</sequence>
<reference evidence="1 2" key="1">
    <citation type="submission" date="2014-01" db="EMBL/GenBank/DDBJ databases">
        <title>Full genme sequencing of cellulolytic bacterium Gynuella sunshinyii YC6258T gen. nov., sp. nov.</title>
        <authorList>
            <person name="Khan H."/>
            <person name="Chung E.J."/>
            <person name="Chung Y.R."/>
        </authorList>
    </citation>
    <scope>NUCLEOTIDE SEQUENCE [LARGE SCALE GENOMIC DNA]</scope>
    <source>
        <strain evidence="1 2">YC6258</strain>
    </source>
</reference>
<dbReference type="Proteomes" id="UP000032266">
    <property type="component" value="Chromosome"/>
</dbReference>
<keyword evidence="2" id="KW-1185">Reference proteome</keyword>
<dbReference type="EMBL" id="CP007142">
    <property type="protein sequence ID" value="AJQ93797.1"/>
    <property type="molecule type" value="Genomic_DNA"/>
</dbReference>
<proteinExistence type="predicted"/>
<dbReference type="HOGENOM" id="CLU_3290381_0_0_6"/>
<accession>A0A0C5VGT7</accession>
<evidence type="ECO:0000313" key="1">
    <source>
        <dbReference type="EMBL" id="AJQ93797.1"/>
    </source>
</evidence>
<dbReference type="AlphaFoldDB" id="A0A0C5VGT7"/>
<name>A0A0C5VGT7_9GAMM</name>